<dbReference type="AlphaFoldDB" id="A0A098VNL0"/>
<keyword evidence="2" id="KW-0723">Serine/threonine-protein kinase</keyword>
<comment type="caution">
    <text evidence="9">The sequence shown here is derived from an EMBL/GenBank/DDBJ whole genome shotgun (WGS) entry which is preliminary data.</text>
</comment>
<evidence type="ECO:0000256" key="2">
    <source>
        <dbReference type="ARBA" id="ARBA00022527"/>
    </source>
</evidence>
<feature type="compositionally biased region" description="Polar residues" evidence="7">
    <location>
        <begin position="303"/>
        <end position="318"/>
    </location>
</feature>
<dbReference type="PROSITE" id="PS50011">
    <property type="entry name" value="PROTEIN_KINASE_DOM"/>
    <property type="match status" value="1"/>
</dbReference>
<dbReference type="GO" id="GO:0007165">
    <property type="term" value="P:signal transduction"/>
    <property type="evidence" value="ECO:0007669"/>
    <property type="project" value="TreeGrafter"/>
</dbReference>
<dbReference type="GO" id="GO:0030154">
    <property type="term" value="P:cell differentiation"/>
    <property type="evidence" value="ECO:0007669"/>
    <property type="project" value="TreeGrafter"/>
</dbReference>
<dbReference type="GO" id="GO:0005737">
    <property type="term" value="C:cytoplasm"/>
    <property type="evidence" value="ECO:0007669"/>
    <property type="project" value="TreeGrafter"/>
</dbReference>
<dbReference type="SUPFAM" id="SSF56112">
    <property type="entry name" value="Protein kinase-like (PK-like)"/>
    <property type="match status" value="1"/>
</dbReference>
<comment type="similarity">
    <text evidence="1">Belongs to the protein kinase superfamily. CMGC Ser/Thr protein kinase family. GSK-3 subfamily.</text>
</comment>
<name>A0A098VNL0_9MICR</name>
<evidence type="ECO:0000256" key="1">
    <source>
        <dbReference type="ARBA" id="ARBA00005527"/>
    </source>
</evidence>
<dbReference type="GO" id="GO:0005634">
    <property type="term" value="C:nucleus"/>
    <property type="evidence" value="ECO:0007669"/>
    <property type="project" value="TreeGrafter"/>
</dbReference>
<evidence type="ECO:0000313" key="10">
    <source>
        <dbReference type="Proteomes" id="UP000029725"/>
    </source>
</evidence>
<dbReference type="HOGENOM" id="CLU_000288_181_20_1"/>
<gene>
    <name evidence="9" type="ORF">DI09_60p100</name>
</gene>
<dbReference type="SMART" id="SM00220">
    <property type="entry name" value="S_TKc"/>
    <property type="match status" value="1"/>
</dbReference>
<dbReference type="GeneID" id="25260464"/>
<dbReference type="RefSeq" id="XP_013237070.1">
    <property type="nucleotide sequence ID" value="XM_013381616.1"/>
</dbReference>
<dbReference type="PANTHER" id="PTHR24057:SF0">
    <property type="entry name" value="PROTEIN KINASE SHAGGY-RELATED"/>
    <property type="match status" value="1"/>
</dbReference>
<dbReference type="PANTHER" id="PTHR24057">
    <property type="entry name" value="GLYCOGEN SYNTHASE KINASE-3 ALPHA"/>
    <property type="match status" value="1"/>
</dbReference>
<dbReference type="GO" id="GO:0004674">
    <property type="term" value="F:protein serine/threonine kinase activity"/>
    <property type="evidence" value="ECO:0007669"/>
    <property type="project" value="UniProtKB-KW"/>
</dbReference>
<dbReference type="Pfam" id="PF00069">
    <property type="entry name" value="Pkinase"/>
    <property type="match status" value="1"/>
</dbReference>
<organism evidence="9 10">
    <name type="scientific">Mitosporidium daphniae</name>
    <dbReference type="NCBI Taxonomy" id="1485682"/>
    <lineage>
        <taxon>Eukaryota</taxon>
        <taxon>Fungi</taxon>
        <taxon>Fungi incertae sedis</taxon>
        <taxon>Microsporidia</taxon>
        <taxon>Mitosporidium</taxon>
    </lineage>
</organism>
<evidence type="ECO:0000256" key="5">
    <source>
        <dbReference type="ARBA" id="ARBA00022777"/>
    </source>
</evidence>
<dbReference type="VEuPathDB" id="MicrosporidiaDB:DI09_60p100"/>
<reference evidence="9 10" key="1">
    <citation type="submission" date="2014-04" db="EMBL/GenBank/DDBJ databases">
        <title>A new species of microsporidia sheds light on the evolution of extreme parasitism.</title>
        <authorList>
            <person name="Haag K.L."/>
            <person name="James T.Y."/>
            <person name="Larsson R."/>
            <person name="Schaer T.M."/>
            <person name="Refardt D."/>
            <person name="Pombert J.-F."/>
            <person name="Ebert D."/>
        </authorList>
    </citation>
    <scope>NUCLEOTIDE SEQUENCE [LARGE SCALE GENOMIC DNA]</scope>
    <source>
        <strain evidence="9 10">UGP3</strain>
        <tissue evidence="9">Spores</tissue>
    </source>
</reference>
<dbReference type="InterPro" id="IPR011009">
    <property type="entry name" value="Kinase-like_dom_sf"/>
</dbReference>
<keyword evidence="4" id="KW-0547">Nucleotide-binding</keyword>
<dbReference type="Gene3D" id="1.10.510.10">
    <property type="entry name" value="Transferase(Phosphotransferase) domain 1"/>
    <property type="match status" value="1"/>
</dbReference>
<protein>
    <submittedName>
        <fullName evidence="9">Glycogen synthase kinase-3 beta-like protein</fullName>
    </submittedName>
</protein>
<evidence type="ECO:0000256" key="3">
    <source>
        <dbReference type="ARBA" id="ARBA00022679"/>
    </source>
</evidence>
<evidence type="ECO:0000256" key="6">
    <source>
        <dbReference type="ARBA" id="ARBA00022840"/>
    </source>
</evidence>
<keyword evidence="5 9" id="KW-0418">Kinase</keyword>
<evidence type="ECO:0000313" key="9">
    <source>
        <dbReference type="EMBL" id="KGG50643.1"/>
    </source>
</evidence>
<proteinExistence type="inferred from homology"/>
<dbReference type="InterPro" id="IPR000719">
    <property type="entry name" value="Prot_kinase_dom"/>
</dbReference>
<dbReference type="InterPro" id="IPR050591">
    <property type="entry name" value="GSK-3"/>
</dbReference>
<feature type="domain" description="Protein kinase" evidence="8">
    <location>
        <begin position="1"/>
        <end position="261"/>
    </location>
</feature>
<keyword evidence="10" id="KW-1185">Reference proteome</keyword>
<keyword evidence="3" id="KW-0808">Transferase</keyword>
<dbReference type="OrthoDB" id="272141at2759"/>
<dbReference type="Gene3D" id="3.30.200.20">
    <property type="entry name" value="Phosphorylase Kinase, domain 1"/>
    <property type="match status" value="1"/>
</dbReference>
<feature type="region of interest" description="Disordered" evidence="7">
    <location>
        <begin position="300"/>
        <end position="324"/>
    </location>
</feature>
<dbReference type="GO" id="GO:0005524">
    <property type="term" value="F:ATP binding"/>
    <property type="evidence" value="ECO:0007669"/>
    <property type="project" value="UniProtKB-KW"/>
</dbReference>
<evidence type="ECO:0000256" key="4">
    <source>
        <dbReference type="ARBA" id="ARBA00022741"/>
    </source>
</evidence>
<keyword evidence="6" id="KW-0067">ATP-binding</keyword>
<evidence type="ECO:0000256" key="7">
    <source>
        <dbReference type="SAM" id="MobiDB-lite"/>
    </source>
</evidence>
<evidence type="ECO:0000259" key="8">
    <source>
        <dbReference type="PROSITE" id="PS50011"/>
    </source>
</evidence>
<accession>A0A098VNL0</accession>
<dbReference type="Proteomes" id="UP000029725">
    <property type="component" value="Unassembled WGS sequence"/>
</dbReference>
<sequence>MSHNNAIVSSSQLPERVKAAIGLVKNRRDEAFIATYSKFKIVGHGSFGAVFLAQQKIDPLPGDSIVNPIDSTSLVAIKMVYQDRRYKNEQDIYLFLVLEYLPETLFYLSQTLQKNRRIIPIEDLRVNRPIAKLLIKGEPNVSYICSRYYRAPELLLASTNYSYAVDLWSAGCVMAELILNIPIFPGTNDLDQMLQIIRVLGSPSQEDLDAMNSSQMSFKFSTILPAQFSGDPLLVDFLSALLRYSPLKRISAVDALLHPFFESIHKEDYPPLEHDNLNQLKFNANLRKLELLGETGTLPQFIESPTPTQSRSSLTSGTPYPPVS</sequence>
<dbReference type="EMBL" id="JMKJ01000566">
    <property type="protein sequence ID" value="KGG50643.1"/>
    <property type="molecule type" value="Genomic_DNA"/>
</dbReference>